<dbReference type="Proteomes" id="UP000177870">
    <property type="component" value="Chromosome"/>
</dbReference>
<dbReference type="InterPro" id="IPR027417">
    <property type="entry name" value="P-loop_NTPase"/>
</dbReference>
<dbReference type="SUPFAM" id="SSF52540">
    <property type="entry name" value="P-loop containing nucleoside triphosphate hydrolases"/>
    <property type="match status" value="1"/>
</dbReference>
<dbReference type="PANTHER" id="PTHR11783">
    <property type="entry name" value="SULFOTRANSFERASE SULT"/>
    <property type="match status" value="1"/>
</dbReference>
<evidence type="ECO:0000313" key="4">
    <source>
        <dbReference type="EMBL" id="AOX01986.1"/>
    </source>
</evidence>
<dbReference type="RefSeq" id="WP_070394413.1">
    <property type="nucleotide sequence ID" value="NZ_CP017599.1"/>
</dbReference>
<accession>A0A1D8TWZ5</accession>
<evidence type="ECO:0000259" key="3">
    <source>
        <dbReference type="Pfam" id="PF00685"/>
    </source>
</evidence>
<evidence type="ECO:0000256" key="1">
    <source>
        <dbReference type="ARBA" id="ARBA00005771"/>
    </source>
</evidence>
<organism evidence="4 5">
    <name type="scientific">Moorena producens PAL-8-15-08-1</name>
    <dbReference type="NCBI Taxonomy" id="1458985"/>
    <lineage>
        <taxon>Bacteria</taxon>
        <taxon>Bacillati</taxon>
        <taxon>Cyanobacteriota</taxon>
        <taxon>Cyanophyceae</taxon>
        <taxon>Coleofasciculales</taxon>
        <taxon>Coleofasciculaceae</taxon>
        <taxon>Moorena</taxon>
    </lineage>
</organism>
<dbReference type="AlphaFoldDB" id="A0A1D8TWZ5"/>
<name>A0A1D8TWZ5_9CYAN</name>
<comment type="similarity">
    <text evidence="1">Belongs to the sulfotransferase 1 family.</text>
</comment>
<protein>
    <submittedName>
        <fullName evidence="4">Sulfotransferase</fullName>
    </submittedName>
</protein>
<feature type="domain" description="Sulfotransferase" evidence="3">
    <location>
        <begin position="37"/>
        <end position="278"/>
    </location>
</feature>
<keyword evidence="2 4" id="KW-0808">Transferase</keyword>
<dbReference type="GO" id="GO:0008146">
    <property type="term" value="F:sulfotransferase activity"/>
    <property type="evidence" value="ECO:0007669"/>
    <property type="project" value="InterPro"/>
</dbReference>
<dbReference type="InterPro" id="IPR000863">
    <property type="entry name" value="Sulfotransferase_dom"/>
</dbReference>
<sequence>MKQQPQKPHYSMCRGFRIPMGFPVTCFESGLSYNAQPEDNFIVTYPKCGTTWVQHIVWMLNHDGEPLPVGKDINLEVPHLEEVGADFVAAMASPRFIKTHCPYSCTPYCADAKYIYIARNPFDCVVSFYYHTKGFVKHYNFAEGTFNDFFECFIEGEVEWGDYFEHLLSWYDHRQDDNVLFITYEAMKADTPKHIRKIAKFLGSSYLDKLNNAEIFNSILKHTSFTSMSQDQSRWSSQRPKEMTPFIRKGEIGDWKNHFSEEQIARLSDKFRNKTAGTDIAMLWADLIPN</sequence>
<evidence type="ECO:0000313" key="5">
    <source>
        <dbReference type="Proteomes" id="UP000177870"/>
    </source>
</evidence>
<gene>
    <name evidence="4" type="ORF">BJP34_23420</name>
</gene>
<dbReference type="Gene3D" id="3.40.50.300">
    <property type="entry name" value="P-loop containing nucleotide triphosphate hydrolases"/>
    <property type="match status" value="1"/>
</dbReference>
<dbReference type="STRING" id="1458985.BJP34_23420"/>
<dbReference type="OrthoDB" id="8446141at2"/>
<dbReference type="Pfam" id="PF00685">
    <property type="entry name" value="Sulfotransfer_1"/>
    <property type="match status" value="1"/>
</dbReference>
<dbReference type="KEGG" id="mpro:BJP34_23420"/>
<reference evidence="5" key="1">
    <citation type="submission" date="2016-10" db="EMBL/GenBank/DDBJ databases">
        <title>Comparative genomics uncovers the prolific and rare metabolic potential of the cyanobacterial genus Moorea.</title>
        <authorList>
            <person name="Leao T."/>
            <person name="Castelao G."/>
            <person name="Korobeynikov A."/>
            <person name="Monroe E.A."/>
            <person name="Podell S."/>
            <person name="Glukhov E."/>
            <person name="Allen E."/>
            <person name="Gerwick W.H."/>
            <person name="Gerwick L."/>
        </authorList>
    </citation>
    <scope>NUCLEOTIDE SEQUENCE [LARGE SCALE GENOMIC DNA]</scope>
    <source>
        <strain evidence="5">PAL-8-15-08-1</strain>
    </source>
</reference>
<dbReference type="EMBL" id="CP017599">
    <property type="protein sequence ID" value="AOX01986.1"/>
    <property type="molecule type" value="Genomic_DNA"/>
</dbReference>
<evidence type="ECO:0000256" key="2">
    <source>
        <dbReference type="ARBA" id="ARBA00022679"/>
    </source>
</evidence>
<proteinExistence type="inferred from homology"/>